<keyword evidence="2" id="KW-1185">Reference proteome</keyword>
<evidence type="ECO:0000313" key="1">
    <source>
        <dbReference type="EMBL" id="KIH57338.1"/>
    </source>
</evidence>
<accession>A0A0C2CLC0</accession>
<evidence type="ECO:0000313" key="2">
    <source>
        <dbReference type="Proteomes" id="UP000054047"/>
    </source>
</evidence>
<dbReference type="EMBL" id="KN734488">
    <property type="protein sequence ID" value="KIH57338.1"/>
    <property type="molecule type" value="Genomic_DNA"/>
</dbReference>
<evidence type="ECO:0008006" key="3">
    <source>
        <dbReference type="Google" id="ProtNLM"/>
    </source>
</evidence>
<dbReference type="OrthoDB" id="10068552at2759"/>
<dbReference type="PANTHER" id="PTHR46560:SF12">
    <property type="entry name" value="ZP DOMAIN-CONTAINING PROTEIN"/>
    <property type="match status" value="1"/>
</dbReference>
<dbReference type="PANTHER" id="PTHR46560">
    <property type="entry name" value="CYPHER, ISOFORM B"/>
    <property type="match status" value="1"/>
</dbReference>
<reference evidence="1 2" key="1">
    <citation type="submission" date="2013-12" db="EMBL/GenBank/DDBJ databases">
        <title>Draft genome of the parsitic nematode Ancylostoma duodenale.</title>
        <authorList>
            <person name="Mitreva M."/>
        </authorList>
    </citation>
    <scope>NUCLEOTIDE SEQUENCE [LARGE SCALE GENOMIC DNA]</scope>
    <source>
        <strain evidence="1 2">Zhejiang</strain>
    </source>
</reference>
<dbReference type="AlphaFoldDB" id="A0A0C2CLC0"/>
<gene>
    <name evidence="1" type="ORF">ANCDUO_12472</name>
</gene>
<organism evidence="1 2">
    <name type="scientific">Ancylostoma duodenale</name>
    <dbReference type="NCBI Taxonomy" id="51022"/>
    <lineage>
        <taxon>Eukaryota</taxon>
        <taxon>Metazoa</taxon>
        <taxon>Ecdysozoa</taxon>
        <taxon>Nematoda</taxon>
        <taxon>Chromadorea</taxon>
        <taxon>Rhabditida</taxon>
        <taxon>Rhabditina</taxon>
        <taxon>Rhabditomorpha</taxon>
        <taxon>Strongyloidea</taxon>
        <taxon>Ancylostomatidae</taxon>
        <taxon>Ancylostomatinae</taxon>
        <taxon>Ancylostoma</taxon>
    </lineage>
</organism>
<protein>
    <recommendedName>
        <fullName evidence="3">ZP domain-containing protein</fullName>
    </recommendedName>
</protein>
<proteinExistence type="predicted"/>
<dbReference type="Proteomes" id="UP000054047">
    <property type="component" value="Unassembled WGS sequence"/>
</dbReference>
<name>A0A0C2CLC0_9BILA</name>
<sequence length="76" mass="8099">MSLEIQQGIGPFAPTVNSPVKIGDNITLVVRSKSQMKGVCDIPLPGEDAYDMFVHSCFASDGPGATKIDLIDKNGY</sequence>